<accession>A0ABV6YJJ8</accession>
<dbReference type="InterPro" id="IPR007487">
    <property type="entry name" value="ABC_transpt-TYRBP-like"/>
</dbReference>
<evidence type="ECO:0000313" key="3">
    <source>
        <dbReference type="Proteomes" id="UP001593833"/>
    </source>
</evidence>
<gene>
    <name evidence="2" type="ORF">ACFL6M_02850</name>
</gene>
<keyword evidence="1" id="KW-1133">Transmembrane helix</keyword>
<dbReference type="PANTHER" id="PTHR35271:SF1">
    <property type="entry name" value="ABC TRANSPORTER, SUBSTRATE-BINDING LIPOPROTEIN"/>
    <property type="match status" value="1"/>
</dbReference>
<proteinExistence type="predicted"/>
<keyword evidence="3" id="KW-1185">Reference proteome</keyword>
<feature type="transmembrane region" description="Helical" evidence="1">
    <location>
        <begin position="20"/>
        <end position="44"/>
    </location>
</feature>
<name>A0ABV6YJJ8_UNCEI</name>
<sequence>MRALLKIFRSHALDAFQSGVLHLVVPLMFAWGLCAVPAVLAAAAPDVLIVLSGNQKQYRLSSDGMKAQLDSHGIRWESVLLNEFVAESNNLSEHRAKTFVAVGAQAAIWLQEKLPTETPLAYCMVPSPDDLGLTDRPRTYGVSTDVPIREQLEFIIAALPDINSIGLLYSSEEERSQALFGRLQDAIPTQWDLHAVCIDEYDSFAGALDALVDRRPDIIWTMADATVYDTARIRALLLHSLRAQIPVFGFSLPFVRAGAMLGIGVNPKALGTTCATMIEQVHQSGLEYLTTHHGNAVPSAHKPNTSFDTALNLYVAERFDLSIPRTVIDRATCAIRETGD</sequence>
<keyword evidence="1" id="KW-0812">Transmembrane</keyword>
<evidence type="ECO:0000313" key="2">
    <source>
        <dbReference type="EMBL" id="MFC1572517.1"/>
    </source>
</evidence>
<organism evidence="2 3">
    <name type="scientific">Eiseniibacteriota bacterium</name>
    <dbReference type="NCBI Taxonomy" id="2212470"/>
    <lineage>
        <taxon>Bacteria</taxon>
        <taxon>Candidatus Eiseniibacteriota</taxon>
    </lineage>
</organism>
<keyword evidence="1" id="KW-0472">Membrane</keyword>
<dbReference type="PANTHER" id="PTHR35271">
    <property type="entry name" value="ABC TRANSPORTER, SUBSTRATE-BINDING LIPOPROTEIN-RELATED"/>
    <property type="match status" value="1"/>
</dbReference>
<reference evidence="2 3" key="1">
    <citation type="submission" date="2024-09" db="EMBL/GenBank/DDBJ databases">
        <authorList>
            <person name="D'Angelo T."/>
        </authorList>
    </citation>
    <scope>NUCLEOTIDE SEQUENCE [LARGE SCALE GENOMIC DNA]</scope>
    <source>
        <strain evidence="2">SAG AM-320-E07</strain>
    </source>
</reference>
<evidence type="ECO:0000256" key="1">
    <source>
        <dbReference type="SAM" id="Phobius"/>
    </source>
</evidence>
<dbReference type="Gene3D" id="3.40.50.2300">
    <property type="match status" value="2"/>
</dbReference>
<dbReference type="Proteomes" id="UP001593833">
    <property type="component" value="Unassembled WGS sequence"/>
</dbReference>
<comment type="caution">
    <text evidence="2">The sequence shown here is derived from an EMBL/GenBank/DDBJ whole genome shotgun (WGS) entry which is preliminary data.</text>
</comment>
<dbReference type="EMBL" id="JBHPKH010000019">
    <property type="protein sequence ID" value="MFC1572517.1"/>
    <property type="molecule type" value="Genomic_DNA"/>
</dbReference>
<dbReference type="Pfam" id="PF04392">
    <property type="entry name" value="ABC_sub_bind"/>
    <property type="match status" value="1"/>
</dbReference>
<protein>
    <submittedName>
        <fullName evidence="2">ABC transporter substrate-binding protein</fullName>
    </submittedName>
</protein>